<proteinExistence type="predicted"/>
<dbReference type="InterPro" id="IPR000150">
    <property type="entry name" value="Cof"/>
</dbReference>
<dbReference type="GO" id="GO:0016787">
    <property type="term" value="F:hydrolase activity"/>
    <property type="evidence" value="ECO:0007669"/>
    <property type="project" value="UniProtKB-KW"/>
</dbReference>
<dbReference type="Proteomes" id="UP001597400">
    <property type="component" value="Unassembled WGS sequence"/>
</dbReference>
<dbReference type="InterPro" id="IPR006379">
    <property type="entry name" value="HAD-SF_hydro_IIB"/>
</dbReference>
<sequence>MTRLFISDIDGTLVRKDKVLTELTVAAIRRLRAAGVPVTLISARPPSGMIAHAERLGIDLPMGAFNGGTIVKPDGTVISAAHVPADVATDTLARLRAANIDRWVFADGKWYASGQDSHHLEREQVAAAIDPVYTDDFAAMIDRIDKIVGVSDDAPLVARVEAELVAAHGSAATIACSQPYYLDITALAANKGDGVAALADAIGVSLADVTVAGDMPNDLPMFARAGQSIAMGQAPQAVRDAATRVTGPTDEDGLAAAVDALAELAEQHRL</sequence>
<name>A0ABW4U2Z2_9SPHN</name>
<dbReference type="EMBL" id="JBHUGS010000005">
    <property type="protein sequence ID" value="MFD1952450.1"/>
    <property type="molecule type" value="Genomic_DNA"/>
</dbReference>
<evidence type="ECO:0000313" key="2">
    <source>
        <dbReference type="Proteomes" id="UP001597400"/>
    </source>
</evidence>
<dbReference type="RefSeq" id="WP_380931472.1">
    <property type="nucleotide sequence ID" value="NZ_JBHUGS010000005.1"/>
</dbReference>
<dbReference type="Gene3D" id="3.30.1240.10">
    <property type="match status" value="1"/>
</dbReference>
<dbReference type="Gene3D" id="3.40.50.1000">
    <property type="entry name" value="HAD superfamily/HAD-like"/>
    <property type="match status" value="1"/>
</dbReference>
<keyword evidence="1" id="KW-0378">Hydrolase</keyword>
<dbReference type="CDD" id="cd07516">
    <property type="entry name" value="HAD_Pase"/>
    <property type="match status" value="1"/>
</dbReference>
<dbReference type="PANTHER" id="PTHR10000">
    <property type="entry name" value="PHOSPHOSERINE PHOSPHATASE"/>
    <property type="match status" value="1"/>
</dbReference>
<evidence type="ECO:0000313" key="1">
    <source>
        <dbReference type="EMBL" id="MFD1952450.1"/>
    </source>
</evidence>
<dbReference type="InterPro" id="IPR036412">
    <property type="entry name" value="HAD-like_sf"/>
</dbReference>
<reference evidence="2" key="1">
    <citation type="journal article" date="2019" name="Int. J. Syst. Evol. Microbiol.">
        <title>The Global Catalogue of Microorganisms (GCM) 10K type strain sequencing project: providing services to taxonomists for standard genome sequencing and annotation.</title>
        <authorList>
            <consortium name="The Broad Institute Genomics Platform"/>
            <consortium name="The Broad Institute Genome Sequencing Center for Infectious Disease"/>
            <person name="Wu L."/>
            <person name="Ma J."/>
        </authorList>
    </citation>
    <scope>NUCLEOTIDE SEQUENCE [LARGE SCALE GENOMIC DNA]</scope>
    <source>
        <strain evidence="2">CGMCC 1.12702</strain>
    </source>
</reference>
<dbReference type="NCBIfam" id="TIGR00099">
    <property type="entry name" value="Cof-subfamily"/>
    <property type="match status" value="1"/>
</dbReference>
<dbReference type="InterPro" id="IPR023214">
    <property type="entry name" value="HAD_sf"/>
</dbReference>
<keyword evidence="2" id="KW-1185">Reference proteome</keyword>
<accession>A0ABW4U2Z2</accession>
<dbReference type="Pfam" id="PF08282">
    <property type="entry name" value="Hydrolase_3"/>
    <property type="match status" value="1"/>
</dbReference>
<protein>
    <submittedName>
        <fullName evidence="1">Cof-type HAD-IIB family hydrolase</fullName>
        <ecNumber evidence="1">3.1.3.-</ecNumber>
    </submittedName>
</protein>
<gene>
    <name evidence="1" type="ORF">ACFSGX_16865</name>
</gene>
<comment type="caution">
    <text evidence="1">The sequence shown here is derived from an EMBL/GenBank/DDBJ whole genome shotgun (WGS) entry which is preliminary data.</text>
</comment>
<dbReference type="PANTHER" id="PTHR10000:SF8">
    <property type="entry name" value="HAD SUPERFAMILY HYDROLASE-LIKE, TYPE 3"/>
    <property type="match status" value="1"/>
</dbReference>
<dbReference type="EC" id="3.1.3.-" evidence="1"/>
<dbReference type="SUPFAM" id="SSF56784">
    <property type="entry name" value="HAD-like"/>
    <property type="match status" value="1"/>
</dbReference>
<organism evidence="1 2">
    <name type="scientific">Sphingomonas arantia</name>
    <dbReference type="NCBI Taxonomy" id="1460676"/>
    <lineage>
        <taxon>Bacteria</taxon>
        <taxon>Pseudomonadati</taxon>
        <taxon>Pseudomonadota</taxon>
        <taxon>Alphaproteobacteria</taxon>
        <taxon>Sphingomonadales</taxon>
        <taxon>Sphingomonadaceae</taxon>
        <taxon>Sphingomonas</taxon>
    </lineage>
</organism>
<dbReference type="NCBIfam" id="TIGR01484">
    <property type="entry name" value="HAD-SF-IIB"/>
    <property type="match status" value="1"/>
</dbReference>